<keyword evidence="2 5" id="KW-0812">Transmembrane</keyword>
<dbReference type="Pfam" id="PF07681">
    <property type="entry name" value="DoxX"/>
    <property type="match status" value="1"/>
</dbReference>
<evidence type="ECO:0000256" key="2">
    <source>
        <dbReference type="ARBA" id="ARBA00022692"/>
    </source>
</evidence>
<keyword evidence="3 5" id="KW-1133">Transmembrane helix</keyword>
<dbReference type="RefSeq" id="WP_025386219.1">
    <property type="nucleotide sequence ID" value="NZ_LCUA01000001.1"/>
</dbReference>
<evidence type="ECO:0000313" key="7">
    <source>
        <dbReference type="Proteomes" id="UP000054858"/>
    </source>
</evidence>
<reference evidence="6 7" key="1">
    <citation type="submission" date="2015-11" db="EMBL/GenBank/DDBJ databases">
        <title>Genomic analysis of 38 Legionella species identifies large and diverse effector repertoires.</title>
        <authorList>
            <person name="Burstein D."/>
            <person name="Amaro F."/>
            <person name="Zusman T."/>
            <person name="Lifshitz Z."/>
            <person name="Cohen O."/>
            <person name="Gilbert J.A."/>
            <person name="Pupko T."/>
            <person name="Shuman H.A."/>
            <person name="Segal G."/>
        </authorList>
    </citation>
    <scope>NUCLEOTIDE SEQUENCE [LARGE SCALE GENOMIC DNA]</scope>
    <source>
        <strain evidence="6 7">Oak Ridge-10</strain>
    </source>
</reference>
<feature type="transmembrane region" description="Helical" evidence="5">
    <location>
        <begin position="128"/>
        <end position="147"/>
    </location>
</feature>
<dbReference type="InterPro" id="IPR032808">
    <property type="entry name" value="DoxX"/>
</dbReference>
<organism evidence="6 7">
    <name type="scientific">Legionella oakridgensis</name>
    <dbReference type="NCBI Taxonomy" id="29423"/>
    <lineage>
        <taxon>Bacteria</taxon>
        <taxon>Pseudomonadati</taxon>
        <taxon>Pseudomonadota</taxon>
        <taxon>Gammaproteobacteria</taxon>
        <taxon>Legionellales</taxon>
        <taxon>Legionellaceae</taxon>
        <taxon>Legionella</taxon>
    </lineage>
</organism>
<dbReference type="Proteomes" id="UP000054858">
    <property type="component" value="Unassembled WGS sequence"/>
</dbReference>
<evidence type="ECO:0000256" key="1">
    <source>
        <dbReference type="ARBA" id="ARBA00004141"/>
    </source>
</evidence>
<protein>
    <submittedName>
        <fullName evidence="6">DoxX</fullName>
    </submittedName>
</protein>
<evidence type="ECO:0000313" key="6">
    <source>
        <dbReference type="EMBL" id="KTD36904.1"/>
    </source>
</evidence>
<dbReference type="AlphaFoldDB" id="A0A0W0WX53"/>
<evidence type="ECO:0000256" key="4">
    <source>
        <dbReference type="ARBA" id="ARBA00023136"/>
    </source>
</evidence>
<dbReference type="GO" id="GO:0016020">
    <property type="term" value="C:membrane"/>
    <property type="evidence" value="ECO:0007669"/>
    <property type="project" value="UniProtKB-SubCell"/>
</dbReference>
<keyword evidence="4 5" id="KW-0472">Membrane</keyword>
<dbReference type="EMBL" id="LNYP01000031">
    <property type="protein sequence ID" value="KTD36904.1"/>
    <property type="molecule type" value="Genomic_DNA"/>
</dbReference>
<accession>A0A0W0WX53</accession>
<evidence type="ECO:0000256" key="3">
    <source>
        <dbReference type="ARBA" id="ARBA00022989"/>
    </source>
</evidence>
<feature type="transmembrane region" description="Helical" evidence="5">
    <location>
        <begin position="47"/>
        <end position="80"/>
    </location>
</feature>
<comment type="subcellular location">
    <subcellularLocation>
        <location evidence="1">Membrane</location>
        <topology evidence="1">Multi-pass membrane protein</topology>
    </subcellularLocation>
</comment>
<comment type="caution">
    <text evidence="6">The sequence shown here is derived from an EMBL/GenBank/DDBJ whole genome shotgun (WGS) entry which is preliminary data.</text>
</comment>
<name>A0A0W0WX53_9GAMM</name>
<evidence type="ECO:0000256" key="5">
    <source>
        <dbReference type="SAM" id="Phobius"/>
    </source>
</evidence>
<dbReference type="PATRIC" id="fig|29423.5.peg.2140"/>
<gene>
    <name evidence="6" type="ORF">Loak_2040</name>
</gene>
<sequence>MEIAAFVVLRIILAWMFLYPLKAQLSDWDATVELVDLIAPFQPQLFAVLMVFVMIAGSLSVLFGIYAQVGAACLMIYSLIGVLVHYKLSRLITSFYLSATASNADQKILEKVQSLGVVGHVTSAQKNIVIASALWVIVCLGSGPYSLSGNLF</sequence>
<proteinExistence type="predicted"/>